<evidence type="ECO:0000256" key="6">
    <source>
        <dbReference type="SAM" id="Phobius"/>
    </source>
</evidence>
<dbReference type="RefSeq" id="WP_009557426.1">
    <property type="nucleotide sequence ID" value="NZ_CALZ01000018.1"/>
</dbReference>
<feature type="transmembrane region" description="Helical" evidence="6">
    <location>
        <begin position="44"/>
        <end position="64"/>
    </location>
</feature>
<feature type="transmembrane region" description="Helical" evidence="6">
    <location>
        <begin position="374"/>
        <end position="394"/>
    </location>
</feature>
<evidence type="ECO:0000313" key="8">
    <source>
        <dbReference type="Proteomes" id="UP000009325"/>
    </source>
</evidence>
<dbReference type="GO" id="GO:0005886">
    <property type="term" value="C:plasma membrane"/>
    <property type="evidence" value="ECO:0007669"/>
    <property type="project" value="UniProtKB-SubCell"/>
</dbReference>
<comment type="subcellular location">
    <subcellularLocation>
        <location evidence="1">Cell membrane</location>
        <topology evidence="1">Multi-pass membrane protein</topology>
    </subcellularLocation>
</comment>
<protein>
    <submittedName>
        <fullName evidence="7">Major facilitator family transporter</fullName>
    </submittedName>
</protein>
<feature type="transmembrane region" description="Helical" evidence="6">
    <location>
        <begin position="339"/>
        <end position="362"/>
    </location>
</feature>
<accession>K0NR87</accession>
<dbReference type="CDD" id="cd06173">
    <property type="entry name" value="MFS_MefA_like"/>
    <property type="match status" value="1"/>
</dbReference>
<dbReference type="GO" id="GO:0022857">
    <property type="term" value="F:transmembrane transporter activity"/>
    <property type="evidence" value="ECO:0007669"/>
    <property type="project" value="InterPro"/>
</dbReference>
<dbReference type="InterPro" id="IPR011701">
    <property type="entry name" value="MFS"/>
</dbReference>
<feature type="transmembrane region" description="Helical" evidence="6">
    <location>
        <begin position="306"/>
        <end position="327"/>
    </location>
</feature>
<gene>
    <name evidence="7" type="ORF">BN146_00985</name>
</gene>
<name>K0NR87_9LACO</name>
<organism evidence="7 8">
    <name type="scientific">Lactobacillus equicursoris 66c</name>
    <dbReference type="NCBI Taxonomy" id="872326"/>
    <lineage>
        <taxon>Bacteria</taxon>
        <taxon>Bacillati</taxon>
        <taxon>Bacillota</taxon>
        <taxon>Bacilli</taxon>
        <taxon>Lactobacillales</taxon>
        <taxon>Lactobacillaceae</taxon>
        <taxon>Lactobacillus</taxon>
    </lineage>
</organism>
<feature type="transmembrane region" description="Helical" evidence="6">
    <location>
        <begin position="100"/>
        <end position="117"/>
    </location>
</feature>
<feature type="transmembrane region" description="Helical" evidence="6">
    <location>
        <begin position="219"/>
        <end position="239"/>
    </location>
</feature>
<evidence type="ECO:0000256" key="2">
    <source>
        <dbReference type="ARBA" id="ARBA00022475"/>
    </source>
</evidence>
<evidence type="ECO:0000256" key="5">
    <source>
        <dbReference type="ARBA" id="ARBA00023136"/>
    </source>
</evidence>
<comment type="caution">
    <text evidence="7">The sequence shown here is derived from an EMBL/GenBank/DDBJ whole genome shotgun (WGS) entry which is preliminary data.</text>
</comment>
<keyword evidence="2" id="KW-1003">Cell membrane</keyword>
<keyword evidence="3 6" id="KW-0812">Transmembrane</keyword>
<dbReference type="EMBL" id="CALZ01000018">
    <property type="protein sequence ID" value="CCK82861.1"/>
    <property type="molecule type" value="Genomic_DNA"/>
</dbReference>
<reference evidence="7 8" key="1">
    <citation type="submission" date="2012-08" db="EMBL/GenBank/DDBJ databases">
        <title>Draft Genome Sequences of Lactobacillus equicursoris CIP 110162T, isolated from thoroughbred racehorse feces and Lactobacillus sp. CRBIP 24.137 isolated from urine of human.</title>
        <authorList>
            <person name="Cousin S."/>
            <person name="Loux V."/>
            <person name="Ma L."/>
            <person name="Creno S."/>
            <person name="Clermont D."/>
            <person name="Bizet C."/>
            <person name="Bouchier C."/>
        </authorList>
    </citation>
    <scope>NUCLEOTIDE SEQUENCE [LARGE SCALE GENOMIC DNA]</scope>
    <source>
        <strain evidence="7 8">66c</strain>
    </source>
</reference>
<dbReference type="Proteomes" id="UP000009325">
    <property type="component" value="Unassembled WGS sequence"/>
</dbReference>
<dbReference type="SUPFAM" id="SSF103473">
    <property type="entry name" value="MFS general substrate transporter"/>
    <property type="match status" value="1"/>
</dbReference>
<dbReference type="InterPro" id="IPR036259">
    <property type="entry name" value="MFS_trans_sf"/>
</dbReference>
<feature type="transmembrane region" description="Helical" evidence="6">
    <location>
        <begin position="251"/>
        <end position="269"/>
    </location>
</feature>
<dbReference type="Pfam" id="PF07690">
    <property type="entry name" value="MFS_1"/>
    <property type="match status" value="1"/>
</dbReference>
<keyword evidence="4 6" id="KW-1133">Transmembrane helix</keyword>
<keyword evidence="5 6" id="KW-0472">Membrane</keyword>
<proteinExistence type="predicted"/>
<evidence type="ECO:0000256" key="4">
    <source>
        <dbReference type="ARBA" id="ARBA00022989"/>
    </source>
</evidence>
<dbReference type="AlphaFoldDB" id="K0NR87"/>
<dbReference type="PANTHER" id="PTHR23513:SF11">
    <property type="entry name" value="STAPHYLOFERRIN A TRANSPORTER"/>
    <property type="match status" value="1"/>
</dbReference>
<feature type="transmembrane region" description="Helical" evidence="6">
    <location>
        <begin position="281"/>
        <end position="300"/>
    </location>
</feature>
<evidence type="ECO:0000313" key="7">
    <source>
        <dbReference type="EMBL" id="CCK82861.1"/>
    </source>
</evidence>
<dbReference type="PANTHER" id="PTHR23513">
    <property type="entry name" value="INTEGRAL MEMBRANE EFFLUX PROTEIN-RELATED"/>
    <property type="match status" value="1"/>
</dbReference>
<dbReference type="OrthoDB" id="9775268at2"/>
<evidence type="ECO:0000256" key="1">
    <source>
        <dbReference type="ARBA" id="ARBA00004651"/>
    </source>
</evidence>
<dbReference type="Gene3D" id="1.20.1250.20">
    <property type="entry name" value="MFS general substrate transporter like domains"/>
    <property type="match status" value="1"/>
</dbReference>
<sequence>MKLNERELANTRKLVTSNGISKLGDILFDYVNSVWLSKLGNGSFWMAVYQSSETLVSVFVNFIGGILSDTKQRKNIIWICDIIAGLLCIALAIIVPSFLLLYAIIAVNIALSVLSSIRDPAYKAVFGEIVRKEQIGRVNSLLESCKQTIKIAGPVLAMVIAKFVGSKMALLLDGLTFIISGLLIRQLDILFETEPPAAKQSSFSKIKEAFKYLLAEKNILIVIAFASVINFILAGYELILPFASFAFSKNAYAFFLTAESIGGLLGAVASNLIRKELSSKYLFWIIAVAGVPLAVMSPLYQVSHWLFGAIICITLFNFCISVFNIQFMTYIQTNADMTYIGRVFSIVFTAAIIFVPLGSFFFQFVMDVKSSVDYLWLGGLLMLVAGLASVFYSLNQRRVEES</sequence>
<feature type="transmembrane region" description="Helical" evidence="6">
    <location>
        <begin position="76"/>
        <end position="94"/>
    </location>
</feature>
<evidence type="ECO:0000256" key="3">
    <source>
        <dbReference type="ARBA" id="ARBA00022692"/>
    </source>
</evidence>